<dbReference type="PANTHER" id="PTHR14732:SF0">
    <property type="entry name" value="RNA POLYMERASE II SUBUNIT B1 CTD PHOSPHATASE RPAP2-RELATED"/>
    <property type="match status" value="1"/>
</dbReference>
<dbReference type="EMBL" id="PEKT03000001">
    <property type="protein sequence ID" value="KAK8442018.1"/>
    <property type="molecule type" value="Genomic_DNA"/>
</dbReference>
<comment type="catalytic activity">
    <reaction evidence="9 12">
        <text>O-phospho-L-seryl-[protein] + H2O = L-seryl-[protein] + phosphate</text>
        <dbReference type="Rhea" id="RHEA:20629"/>
        <dbReference type="Rhea" id="RHEA-COMP:9863"/>
        <dbReference type="Rhea" id="RHEA-COMP:11604"/>
        <dbReference type="ChEBI" id="CHEBI:15377"/>
        <dbReference type="ChEBI" id="CHEBI:29999"/>
        <dbReference type="ChEBI" id="CHEBI:43474"/>
        <dbReference type="ChEBI" id="CHEBI:83421"/>
        <dbReference type="EC" id="3.1.3.16"/>
    </reaction>
</comment>
<protein>
    <recommendedName>
        <fullName evidence="12">RNA polymerase II subunit B1 CTD phosphatase RPAP2 homolog</fullName>
        <ecNumber evidence="12">3.1.3.16</ecNumber>
    </recommendedName>
</protein>
<feature type="domain" description="RTR1-type" evidence="14">
    <location>
        <begin position="52"/>
        <end position="150"/>
    </location>
</feature>
<proteinExistence type="inferred from homology"/>
<evidence type="ECO:0000256" key="10">
    <source>
        <dbReference type="ARBA" id="ARBA00048336"/>
    </source>
</evidence>
<dbReference type="GO" id="GO:0043175">
    <property type="term" value="F:RNA polymerase core enzyme binding"/>
    <property type="evidence" value="ECO:0007669"/>
    <property type="project" value="UniProtKB-UniRule"/>
</dbReference>
<dbReference type="Proteomes" id="UP000230249">
    <property type="component" value="Unassembled WGS sequence"/>
</dbReference>
<feature type="compositionally biased region" description="Basic and acidic residues" evidence="13">
    <location>
        <begin position="225"/>
        <end position="243"/>
    </location>
</feature>
<dbReference type="PROSITE" id="PS51479">
    <property type="entry name" value="ZF_RTR1"/>
    <property type="match status" value="1"/>
</dbReference>
<keyword evidence="6 12" id="KW-0862">Zinc</keyword>
<dbReference type="InterPro" id="IPR038534">
    <property type="entry name" value="Rtr1/RPAP2_sf"/>
</dbReference>
<sequence length="262" mass="29506">MNADTLTVDAFLSLLAPYANRDMLAPSEASSLQLKIAELVLDHTIDIPLLKFLSRFLTQSAYDELVEERNIEHQCGYPLCNKSPQHKVRRLSHGSNGSCIETSTRYQIWNRKPSMILPNTYLSQYCCKEHYQASMFYRNQLSQEAVFSRKDITIMPPFAQVNGPWYENNITCLEEVLAKHKELKEQGKTISEVIAMMSGLSVGDGSDKDTTELAKLIEDFDIVEHEGGSTLKEEPQESDKEAASRGIDGYITSNHSLGGYMV</sequence>
<reference evidence="15 16" key="1">
    <citation type="journal article" date="2017" name="Clin. Infect. Dis.">
        <title>Simultaneous emergence of multidrug-resistant Candida auris on 3 continents confirmed by whole-genome sequencing and epidemiological analyses.</title>
        <authorList>
            <person name="Lockhart S.R."/>
            <person name="Etienne K.A."/>
            <person name="Vallabhaneni S."/>
            <person name="Farooqi J."/>
            <person name="Chowdhary A."/>
            <person name="Govender N.P."/>
            <person name="Colombo A.L."/>
            <person name="Calvo B."/>
            <person name="Cuomo C.A."/>
            <person name="Desjardins C.A."/>
            <person name="Berkow E.L."/>
            <person name="Castanheira M."/>
            <person name="Magobo R.E."/>
            <person name="Jabeen K."/>
            <person name="Asghar R.J."/>
            <person name="Meis J.F."/>
            <person name="Jackson B."/>
            <person name="Chiller T."/>
            <person name="Litvintseva A.P."/>
        </authorList>
    </citation>
    <scope>NUCLEOTIDE SEQUENCE [LARGE SCALE GENOMIC DNA]</scope>
    <source>
        <strain evidence="15 16">B8441</strain>
    </source>
</reference>
<keyword evidence="3 12" id="KW-0479">Metal-binding</keyword>
<comment type="subcellular location">
    <subcellularLocation>
        <location evidence="1 12">Nucleus</location>
    </subcellularLocation>
</comment>
<organism evidence="15 16">
    <name type="scientific">Candidozyma auris</name>
    <name type="common">Yeast</name>
    <name type="synonym">Candida auris</name>
    <dbReference type="NCBI Taxonomy" id="498019"/>
    <lineage>
        <taxon>Eukaryota</taxon>
        <taxon>Fungi</taxon>
        <taxon>Dikarya</taxon>
        <taxon>Ascomycota</taxon>
        <taxon>Saccharomycotina</taxon>
        <taxon>Pichiomycetes</taxon>
        <taxon>Metschnikowiaceae</taxon>
        <taxon>Candidozyma</taxon>
    </lineage>
</organism>
<gene>
    <name evidence="15" type="ORF">B9J08_00335</name>
</gene>
<comment type="function">
    <text evidence="12">Putative RNA polymerase II subunit B1 C-terminal domain (CTD) phosphatase involved in RNA polymerase II transcription regulation.</text>
</comment>
<dbReference type="PANTHER" id="PTHR14732">
    <property type="entry name" value="RNA POLYMERASE II SUBUNIT B1 CTD PHOSPHATASE RPAP2-RELATED"/>
    <property type="match status" value="1"/>
</dbReference>
<dbReference type="GO" id="GO:0005634">
    <property type="term" value="C:nucleus"/>
    <property type="evidence" value="ECO:0007669"/>
    <property type="project" value="UniProtKB-SubCell"/>
</dbReference>
<feature type="region of interest" description="Disordered" evidence="13">
    <location>
        <begin position="225"/>
        <end position="249"/>
    </location>
</feature>
<evidence type="ECO:0000256" key="12">
    <source>
        <dbReference type="RuleBase" id="RU367080"/>
    </source>
</evidence>
<evidence type="ECO:0000256" key="9">
    <source>
        <dbReference type="ARBA" id="ARBA00047761"/>
    </source>
</evidence>
<dbReference type="Pfam" id="PF04181">
    <property type="entry name" value="RPAP2_Rtr1"/>
    <property type="match status" value="1"/>
</dbReference>
<evidence type="ECO:0000256" key="3">
    <source>
        <dbReference type="ARBA" id="ARBA00022723"/>
    </source>
</evidence>
<dbReference type="EC" id="3.1.3.16" evidence="12"/>
<evidence type="ECO:0000259" key="14">
    <source>
        <dbReference type="PROSITE" id="PS51479"/>
    </source>
</evidence>
<evidence type="ECO:0000256" key="13">
    <source>
        <dbReference type="SAM" id="MobiDB-lite"/>
    </source>
</evidence>
<accession>A0AAW0VIT8</accession>
<name>A0AAW0VIT8_CANAR</name>
<evidence type="ECO:0000256" key="7">
    <source>
        <dbReference type="ARBA" id="ARBA00022912"/>
    </source>
</evidence>
<keyword evidence="5 12" id="KW-0378">Hydrolase</keyword>
<dbReference type="GO" id="GO:0005737">
    <property type="term" value="C:cytoplasm"/>
    <property type="evidence" value="ECO:0007669"/>
    <property type="project" value="TreeGrafter"/>
</dbReference>
<dbReference type="AlphaFoldDB" id="A0AAW0VIT8"/>
<keyword evidence="4 12" id="KW-0863">Zinc-finger</keyword>
<dbReference type="GO" id="GO:0008270">
    <property type="term" value="F:zinc ion binding"/>
    <property type="evidence" value="ECO:0007669"/>
    <property type="project" value="UniProtKB-KW"/>
</dbReference>
<dbReference type="InterPro" id="IPR039693">
    <property type="entry name" value="Rtr1/RPAP2"/>
</dbReference>
<evidence type="ECO:0000256" key="8">
    <source>
        <dbReference type="ARBA" id="ARBA00023242"/>
    </source>
</evidence>
<dbReference type="Gene3D" id="1.25.40.820">
    <property type="match status" value="1"/>
</dbReference>
<evidence type="ECO:0000313" key="15">
    <source>
        <dbReference type="EMBL" id="KAK8442018.1"/>
    </source>
</evidence>
<comment type="caution">
    <text evidence="15">The sequence shown here is derived from an EMBL/GenBank/DDBJ whole genome shotgun (WGS) entry which is preliminary data.</text>
</comment>
<evidence type="ECO:0000313" key="16">
    <source>
        <dbReference type="Proteomes" id="UP000230249"/>
    </source>
</evidence>
<evidence type="ECO:0000256" key="4">
    <source>
        <dbReference type="ARBA" id="ARBA00022771"/>
    </source>
</evidence>
<comment type="catalytic activity">
    <reaction evidence="10 12">
        <text>O-phospho-L-threonyl-[protein] + H2O = L-threonyl-[protein] + phosphate</text>
        <dbReference type="Rhea" id="RHEA:47004"/>
        <dbReference type="Rhea" id="RHEA-COMP:11060"/>
        <dbReference type="Rhea" id="RHEA-COMP:11605"/>
        <dbReference type="ChEBI" id="CHEBI:15377"/>
        <dbReference type="ChEBI" id="CHEBI:30013"/>
        <dbReference type="ChEBI" id="CHEBI:43474"/>
        <dbReference type="ChEBI" id="CHEBI:61977"/>
        <dbReference type="EC" id="3.1.3.16"/>
    </reaction>
</comment>
<comment type="similarity">
    <text evidence="2 11 12">Belongs to the RPAP2 family.</text>
</comment>
<keyword evidence="7 12" id="KW-0904">Protein phosphatase</keyword>
<evidence type="ECO:0000256" key="6">
    <source>
        <dbReference type="ARBA" id="ARBA00022833"/>
    </source>
</evidence>
<evidence type="ECO:0000256" key="2">
    <source>
        <dbReference type="ARBA" id="ARBA00005676"/>
    </source>
</evidence>
<dbReference type="GO" id="GO:0008420">
    <property type="term" value="F:RNA polymerase II CTD heptapeptide repeat phosphatase activity"/>
    <property type="evidence" value="ECO:0007669"/>
    <property type="project" value="UniProtKB-UniRule"/>
</dbReference>
<dbReference type="InterPro" id="IPR007308">
    <property type="entry name" value="Rtr1/RPAP2_dom"/>
</dbReference>
<keyword evidence="8 12" id="KW-0539">Nucleus</keyword>
<evidence type="ECO:0000256" key="11">
    <source>
        <dbReference type="PROSITE-ProRule" id="PRU00812"/>
    </source>
</evidence>
<keyword evidence="16" id="KW-1185">Reference proteome</keyword>
<evidence type="ECO:0000256" key="1">
    <source>
        <dbReference type="ARBA" id="ARBA00004123"/>
    </source>
</evidence>
<evidence type="ECO:0000256" key="5">
    <source>
        <dbReference type="ARBA" id="ARBA00022801"/>
    </source>
</evidence>
<reference evidence="15 16" key="2">
    <citation type="journal article" date="2018" name="Nat. Commun.">
        <title>Genomic insights into multidrug-resistance, mating and virulence in Candida auris and related emerging species.</title>
        <authorList>
            <person name="Munoz J.F."/>
            <person name="Gade L."/>
            <person name="Chow N.A."/>
            <person name="Loparev V.N."/>
            <person name="Juieng P."/>
            <person name="Berkow E.L."/>
            <person name="Farrer R.A."/>
            <person name="Litvintseva A.P."/>
            <person name="Cuomo C.A."/>
        </authorList>
    </citation>
    <scope>GENOME REANNOTATION</scope>
    <source>
        <strain evidence="15 16">B8441</strain>
    </source>
</reference>